<evidence type="ECO:0000259" key="3">
    <source>
        <dbReference type="Pfam" id="PF13240"/>
    </source>
</evidence>
<dbReference type="Pfam" id="PF13240">
    <property type="entry name" value="Zn_Ribbon_1"/>
    <property type="match status" value="1"/>
</dbReference>
<reference evidence="5" key="1">
    <citation type="submission" date="2019-08" db="EMBL/GenBank/DDBJ databases">
        <title>Arthrobacter sp. nov., isolated from plateau pika and Tibetan wild ass.</title>
        <authorList>
            <person name="Ge Y."/>
        </authorList>
    </citation>
    <scope>NUCLEOTIDE SEQUENCE [LARGE SCALE GENOMIC DNA]</scope>
    <source>
        <strain evidence="5">HF-1365</strain>
    </source>
</reference>
<sequence length="301" mass="30776">MFCPHCGSQQPEGSKFCAVCGRELQAPAAQATAQAPVVQMPAAQASTAQVPTSQAPATQSAPSAARTFPTAPTAHAQAGRALGRRSAVMIFAAVLALVFMFQAWFSFPFVNKFLNAAVASGAGGFTGMETAIVQSVSPSVTMPELFTLGNTVGSIADAGAQQVSLYSSYGATDSSLLQMKQMVSTFGTVSLVTKVLFALWVICIVALVVGVALRLFRGFDAVLFFALAGTAVVALVCTIGSFVLGGIVEGLISDMASYSSSSSSVNLTMSLLSPFMAPAYGAVVTIVLGAAGTLSSLVLKD</sequence>
<comment type="caution">
    <text evidence="4">The sequence shown here is derived from an EMBL/GenBank/DDBJ whole genome shotgun (WGS) entry which is preliminary data.</text>
</comment>
<evidence type="ECO:0000256" key="1">
    <source>
        <dbReference type="SAM" id="MobiDB-lite"/>
    </source>
</evidence>
<evidence type="ECO:0000313" key="5">
    <source>
        <dbReference type="Proteomes" id="UP000470010"/>
    </source>
</evidence>
<name>A0A7K0G7F4_9ACTN</name>
<keyword evidence="2" id="KW-1133">Transmembrane helix</keyword>
<feature type="transmembrane region" description="Helical" evidence="2">
    <location>
        <begin position="87"/>
        <end position="105"/>
    </location>
</feature>
<keyword evidence="2" id="KW-0812">Transmembrane</keyword>
<dbReference type="Proteomes" id="UP000470010">
    <property type="component" value="Unassembled WGS sequence"/>
</dbReference>
<dbReference type="EMBL" id="VTFZ01000001">
    <property type="protein sequence ID" value="MRX79304.1"/>
    <property type="molecule type" value="Genomic_DNA"/>
</dbReference>
<feature type="transmembrane region" description="Helical" evidence="2">
    <location>
        <begin position="195"/>
        <end position="216"/>
    </location>
</feature>
<organism evidence="4 5">
    <name type="scientific">Enorma shizhengliae</name>
    <dbReference type="NCBI Taxonomy" id="2606615"/>
    <lineage>
        <taxon>Bacteria</taxon>
        <taxon>Bacillati</taxon>
        <taxon>Actinomycetota</taxon>
        <taxon>Coriobacteriia</taxon>
        <taxon>Coriobacteriales</taxon>
        <taxon>Coriobacteriaceae</taxon>
        <taxon>Enorma</taxon>
    </lineage>
</organism>
<feature type="compositionally biased region" description="Low complexity" evidence="1">
    <location>
        <begin position="48"/>
        <end position="65"/>
    </location>
</feature>
<feature type="domain" description="Zinc-ribbon" evidence="3">
    <location>
        <begin position="2"/>
        <end position="24"/>
    </location>
</feature>
<dbReference type="AlphaFoldDB" id="A0A7K0G7F4"/>
<gene>
    <name evidence="4" type="ORF">GJE22_01565</name>
</gene>
<accession>A0A7K0G7F4</accession>
<protein>
    <submittedName>
        <fullName evidence="4">Zinc-ribbon domain-containing protein</fullName>
    </submittedName>
</protein>
<evidence type="ECO:0000313" key="4">
    <source>
        <dbReference type="EMBL" id="MRX79304.1"/>
    </source>
</evidence>
<keyword evidence="5" id="KW-1185">Reference proteome</keyword>
<keyword evidence="2" id="KW-0472">Membrane</keyword>
<feature type="region of interest" description="Disordered" evidence="1">
    <location>
        <begin position="48"/>
        <end position="72"/>
    </location>
</feature>
<evidence type="ECO:0000256" key="2">
    <source>
        <dbReference type="SAM" id="Phobius"/>
    </source>
</evidence>
<dbReference type="InterPro" id="IPR026870">
    <property type="entry name" value="Zinc_ribbon_dom"/>
</dbReference>
<feature type="transmembrane region" description="Helical" evidence="2">
    <location>
        <begin position="279"/>
        <end position="299"/>
    </location>
</feature>
<feature type="transmembrane region" description="Helical" evidence="2">
    <location>
        <begin position="223"/>
        <end position="248"/>
    </location>
</feature>
<proteinExistence type="predicted"/>